<keyword evidence="3" id="KW-1185">Reference proteome</keyword>
<proteinExistence type="predicted"/>
<organism evidence="2 3">
    <name type="scientific">Elsinoe australis</name>
    <dbReference type="NCBI Taxonomy" id="40998"/>
    <lineage>
        <taxon>Eukaryota</taxon>
        <taxon>Fungi</taxon>
        <taxon>Dikarya</taxon>
        <taxon>Ascomycota</taxon>
        <taxon>Pezizomycotina</taxon>
        <taxon>Dothideomycetes</taxon>
        <taxon>Dothideomycetidae</taxon>
        <taxon>Myriangiales</taxon>
        <taxon>Elsinoaceae</taxon>
        <taxon>Elsinoe</taxon>
    </lineage>
</organism>
<name>A0A2P8A5D1_9PEZI</name>
<comment type="caution">
    <text evidence="2">The sequence shown here is derived from an EMBL/GenBank/DDBJ whole genome shotgun (WGS) entry which is preliminary data.</text>
</comment>
<dbReference type="AlphaFoldDB" id="A0A2P8A5D1"/>
<evidence type="ECO:0000313" key="3">
    <source>
        <dbReference type="Proteomes" id="UP000243723"/>
    </source>
</evidence>
<dbReference type="Proteomes" id="UP000243723">
    <property type="component" value="Unassembled WGS sequence"/>
</dbReference>
<feature type="compositionally biased region" description="Basic and acidic residues" evidence="1">
    <location>
        <begin position="12"/>
        <end position="21"/>
    </location>
</feature>
<gene>
    <name evidence="2" type="ORF">B9Z65_4545</name>
</gene>
<evidence type="ECO:0000256" key="1">
    <source>
        <dbReference type="SAM" id="MobiDB-lite"/>
    </source>
</evidence>
<reference evidence="2 3" key="1">
    <citation type="submission" date="2017-05" db="EMBL/GenBank/DDBJ databases">
        <title>Draft genome sequence of Elsinoe australis.</title>
        <authorList>
            <person name="Cheng Q."/>
        </authorList>
    </citation>
    <scope>NUCLEOTIDE SEQUENCE [LARGE SCALE GENOMIC DNA]</scope>
    <source>
        <strain evidence="2 3">NL1</strain>
    </source>
</reference>
<accession>A0A2P8A5D1</accession>
<evidence type="ECO:0000313" key="2">
    <source>
        <dbReference type="EMBL" id="PSK55667.1"/>
    </source>
</evidence>
<feature type="region of interest" description="Disordered" evidence="1">
    <location>
        <begin position="1"/>
        <end position="40"/>
    </location>
</feature>
<protein>
    <submittedName>
        <fullName evidence="2">Uncharacterized protein</fullName>
    </submittedName>
</protein>
<sequence>MKLNPRTGVQIRVHDPHETLSRHSIGNGAKTNRSPKRGRRPCSKIFQWHIRRCFERLENRGRCHLQYNETLDKDANDLVDAVNTKKSRMEPGGGTDLDVAGWSGFVKRFGRLVEPGRQNIAFFDLPLEIRESIYNLVEFPARKTYMFPLLDHTPQTYIDVNLPVWTSSTLLRTSKAVRDDTLAFFESRLSEPFSVSITMNQDKHRYPQLSLDLTKHQKSLLTTPATSVVDFRHITCLFKTESDRWTEYLSVTAGWRLGRMLALKLFGRDTVDVLVRRYDITQYDDGPFDDTYASCSRNWQVIVEEMQETVMRSINERPGNGVSMIEVLRMVDIMNRHFG</sequence>
<dbReference type="EMBL" id="NHZQ01000066">
    <property type="protein sequence ID" value="PSK55667.1"/>
    <property type="molecule type" value="Genomic_DNA"/>
</dbReference>